<feature type="transmembrane region" description="Helical" evidence="6">
    <location>
        <begin position="159"/>
        <end position="182"/>
    </location>
</feature>
<dbReference type="GO" id="GO:0005886">
    <property type="term" value="C:plasma membrane"/>
    <property type="evidence" value="ECO:0007669"/>
    <property type="project" value="UniProtKB-SubCell"/>
</dbReference>
<evidence type="ECO:0000313" key="8">
    <source>
        <dbReference type="Proteomes" id="UP000184444"/>
    </source>
</evidence>
<dbReference type="OrthoDB" id="255482at2"/>
<dbReference type="Proteomes" id="UP000184444">
    <property type="component" value="Unassembled WGS sequence"/>
</dbReference>
<dbReference type="InterPro" id="IPR051679">
    <property type="entry name" value="DASS-Related_Transporters"/>
</dbReference>
<accession>A0A1M7EXS3</accession>
<keyword evidence="5 6" id="KW-0472">Membrane</keyword>
<protein>
    <submittedName>
        <fullName evidence="7">Uncharacterized membrane protein YfcC, ion transporter superfamily</fullName>
    </submittedName>
</protein>
<evidence type="ECO:0000256" key="1">
    <source>
        <dbReference type="ARBA" id="ARBA00004651"/>
    </source>
</evidence>
<keyword evidence="3 6" id="KW-0812">Transmembrane</keyword>
<reference evidence="8" key="1">
    <citation type="submission" date="2016-11" db="EMBL/GenBank/DDBJ databases">
        <authorList>
            <person name="Varghese N."/>
            <person name="Submissions S."/>
        </authorList>
    </citation>
    <scope>NUCLEOTIDE SEQUENCE [LARGE SCALE GENOMIC DNA]</scope>
    <source>
        <strain evidence="8">DSM 6637</strain>
    </source>
</reference>
<evidence type="ECO:0000256" key="5">
    <source>
        <dbReference type="ARBA" id="ARBA00023136"/>
    </source>
</evidence>
<feature type="transmembrane region" description="Helical" evidence="6">
    <location>
        <begin position="97"/>
        <end position="121"/>
    </location>
</feature>
<feature type="transmembrane region" description="Helical" evidence="6">
    <location>
        <begin position="133"/>
        <end position="153"/>
    </location>
</feature>
<feature type="transmembrane region" description="Helical" evidence="6">
    <location>
        <begin position="189"/>
        <end position="210"/>
    </location>
</feature>
<dbReference type="InterPro" id="IPR018385">
    <property type="entry name" value="C4_dicarb_anaerob_car-like"/>
</dbReference>
<proteinExistence type="predicted"/>
<sequence length="482" mass="51033">MTEETMQRDDPAQELSSRFPTAYTILFLLIVFVAALTWIIPAGQYDRVMNEEVGREVAVVGTYREVERNPQGFVHVMLAPVAGFYDPDSNAANAIDVALFVLFLGGFLGVVNATGAIDTGIRTAMSAVKGREIWMIPIMMSLFALGGTTYGMAEETLAFYAILIPVVIAAGYDAVTGVAIILIGAGIGVLGSTINPFATVIASNAAGVAFTEGMTLRLVILLGGLVICAAYVMRYAHRIKADPSRSVVAGQAESHRKVFLQGKAGKDADTALTGTQKLVLVIFAMTFAVMIWGVAGQGWWMAQMGALFLGSAIVIGLVARMGEKKLTGNFVDGARDLLGVALVIGLARGIVVIMDHGRIADTILHGAEQTLGGLGELAFINLMLWIEIGMSFFVPSSSGLAVLSMPILAPLADFAGVGRDLVVTAYQSANGLVNLINPTFAVVIGGLAIGRVSYDRWIVFIWPLMLILLAFISVVLTLGALL</sequence>
<evidence type="ECO:0000313" key="7">
    <source>
        <dbReference type="EMBL" id="SHL96592.1"/>
    </source>
</evidence>
<feature type="transmembrane region" description="Helical" evidence="6">
    <location>
        <begin position="392"/>
        <end position="412"/>
    </location>
</feature>
<feature type="transmembrane region" description="Helical" evidence="6">
    <location>
        <begin position="432"/>
        <end position="450"/>
    </location>
</feature>
<feature type="transmembrane region" description="Helical" evidence="6">
    <location>
        <begin position="301"/>
        <end position="319"/>
    </location>
</feature>
<comment type="subcellular location">
    <subcellularLocation>
        <location evidence="1">Cell membrane</location>
        <topology evidence="1">Multi-pass membrane protein</topology>
    </subcellularLocation>
</comment>
<evidence type="ECO:0000256" key="3">
    <source>
        <dbReference type="ARBA" id="ARBA00022692"/>
    </source>
</evidence>
<name>A0A1M7EXS3_9RHOB</name>
<keyword evidence="2" id="KW-1003">Cell membrane</keyword>
<evidence type="ECO:0000256" key="6">
    <source>
        <dbReference type="SAM" id="Phobius"/>
    </source>
</evidence>
<dbReference type="Pfam" id="PF03606">
    <property type="entry name" value="DcuC"/>
    <property type="match status" value="1"/>
</dbReference>
<dbReference type="STRING" id="53463.SAMN05444389_102399"/>
<feature type="transmembrane region" description="Helical" evidence="6">
    <location>
        <begin position="457"/>
        <end position="481"/>
    </location>
</feature>
<feature type="transmembrane region" description="Helical" evidence="6">
    <location>
        <begin position="21"/>
        <end position="40"/>
    </location>
</feature>
<feature type="transmembrane region" description="Helical" evidence="6">
    <location>
        <begin position="216"/>
        <end position="236"/>
    </location>
</feature>
<dbReference type="PANTHER" id="PTHR43652:SF6">
    <property type="entry name" value="ARGININE REPRESSOR"/>
    <property type="match status" value="1"/>
</dbReference>
<feature type="transmembrane region" description="Helical" evidence="6">
    <location>
        <begin position="278"/>
        <end position="295"/>
    </location>
</feature>
<evidence type="ECO:0000256" key="2">
    <source>
        <dbReference type="ARBA" id="ARBA00022475"/>
    </source>
</evidence>
<keyword evidence="4 6" id="KW-1133">Transmembrane helix</keyword>
<dbReference type="PANTHER" id="PTHR43652">
    <property type="entry name" value="BASIC AMINO ACID ANTIPORTER YFCC-RELATED"/>
    <property type="match status" value="1"/>
</dbReference>
<organism evidence="7 8">
    <name type="scientific">Paracoccus solventivorans</name>
    <dbReference type="NCBI Taxonomy" id="53463"/>
    <lineage>
        <taxon>Bacteria</taxon>
        <taxon>Pseudomonadati</taxon>
        <taxon>Pseudomonadota</taxon>
        <taxon>Alphaproteobacteria</taxon>
        <taxon>Rhodobacterales</taxon>
        <taxon>Paracoccaceae</taxon>
        <taxon>Paracoccus</taxon>
    </lineage>
</organism>
<evidence type="ECO:0000256" key="4">
    <source>
        <dbReference type="ARBA" id="ARBA00022989"/>
    </source>
</evidence>
<keyword evidence="8" id="KW-1185">Reference proteome</keyword>
<dbReference type="EMBL" id="FRCK01000002">
    <property type="protein sequence ID" value="SHL96592.1"/>
    <property type="molecule type" value="Genomic_DNA"/>
</dbReference>
<gene>
    <name evidence="7" type="ORF">SAMN05444389_102399</name>
</gene>
<dbReference type="RefSeq" id="WP_073063231.1">
    <property type="nucleotide sequence ID" value="NZ_FRCK01000002.1"/>
</dbReference>
<dbReference type="AlphaFoldDB" id="A0A1M7EXS3"/>